<dbReference type="AlphaFoldDB" id="K0R598"/>
<feature type="region of interest" description="Disordered" evidence="1">
    <location>
        <begin position="1"/>
        <end position="26"/>
    </location>
</feature>
<evidence type="ECO:0000256" key="1">
    <source>
        <dbReference type="SAM" id="MobiDB-lite"/>
    </source>
</evidence>
<evidence type="ECO:0000313" key="3">
    <source>
        <dbReference type="Proteomes" id="UP000266841"/>
    </source>
</evidence>
<organism evidence="2 3">
    <name type="scientific">Thalassiosira oceanica</name>
    <name type="common">Marine diatom</name>
    <dbReference type="NCBI Taxonomy" id="159749"/>
    <lineage>
        <taxon>Eukaryota</taxon>
        <taxon>Sar</taxon>
        <taxon>Stramenopiles</taxon>
        <taxon>Ochrophyta</taxon>
        <taxon>Bacillariophyta</taxon>
        <taxon>Coscinodiscophyceae</taxon>
        <taxon>Thalassiosirophycidae</taxon>
        <taxon>Thalassiosirales</taxon>
        <taxon>Thalassiosiraceae</taxon>
        <taxon>Thalassiosira</taxon>
    </lineage>
</organism>
<evidence type="ECO:0000313" key="2">
    <source>
        <dbReference type="EMBL" id="EJK47890.1"/>
    </source>
</evidence>
<gene>
    <name evidence="2" type="ORF">THAOC_33358</name>
</gene>
<protein>
    <recommendedName>
        <fullName evidence="4">B30.2/SPRY domain-containing protein</fullName>
    </recommendedName>
</protein>
<dbReference type="EMBL" id="AGNL01046507">
    <property type="protein sequence ID" value="EJK47890.1"/>
    <property type="molecule type" value="Genomic_DNA"/>
</dbReference>
<dbReference type="Gene3D" id="2.60.120.920">
    <property type="match status" value="1"/>
</dbReference>
<name>K0R598_THAOC</name>
<dbReference type="Proteomes" id="UP000266841">
    <property type="component" value="Unassembled WGS sequence"/>
</dbReference>
<proteinExistence type="predicted"/>
<dbReference type="SUPFAM" id="SSF49899">
    <property type="entry name" value="Concanavalin A-like lectins/glucanases"/>
    <property type="match status" value="1"/>
</dbReference>
<keyword evidence="3" id="KW-1185">Reference proteome</keyword>
<sequence length="484" mass="52516">GSSCQIDVPQPPPRAYGPADPGSSAGRAAAGDYWLLLGPPSGGPIADGTSLLGSSLKRQQPRSQALQGVGEVLRSGRRGRRRTVVDVSWSSKTYQLEQTSIGLSRMADDGRAKRLKTSEEGVAVAEVAELRRRNAVLESEIAQLRRGGRREGYHEVLTVVTEVVVTTTVDLSRLDTSLVNQISSFLGTARELLNLALTCKCFGQPTHATALNWSLMEEVARQSVCSRATDAEMGFLPRYASGATTWLSILHRHEHPLLFDVLIGECIEHLNGDKTTVCAAGGGFSISSAVASRHVMSCGAHFAEFQITGSPEIGIVRPMPSLDAGAYQGDFYFIDESRLYPDFLAQRSGNWGNGNVHACACSSNTGLMIWTSWATDDAEWEEWDGMESCDDGDTIGMLLNLDDGTLSVYKNNRRLGVMKDGLSGAYCCSARHPPHSNAHQQRGRGADNAGKEWNLVNQATLWDANLDEGTLAVYKNNRRLAWRG</sequence>
<dbReference type="InterPro" id="IPR013320">
    <property type="entry name" value="ConA-like_dom_sf"/>
</dbReference>
<comment type="caution">
    <text evidence="2">The sequence shown here is derived from an EMBL/GenBank/DDBJ whole genome shotgun (WGS) entry which is preliminary data.</text>
</comment>
<accession>K0R598</accession>
<feature type="non-terminal residue" evidence="2">
    <location>
        <position position="1"/>
    </location>
</feature>
<dbReference type="InterPro" id="IPR043136">
    <property type="entry name" value="B30.2/SPRY_sf"/>
</dbReference>
<reference evidence="2 3" key="1">
    <citation type="journal article" date="2012" name="Genome Biol.">
        <title>Genome and low-iron response of an oceanic diatom adapted to chronic iron limitation.</title>
        <authorList>
            <person name="Lommer M."/>
            <person name="Specht M."/>
            <person name="Roy A.S."/>
            <person name="Kraemer L."/>
            <person name="Andreson R."/>
            <person name="Gutowska M.A."/>
            <person name="Wolf J."/>
            <person name="Bergner S.V."/>
            <person name="Schilhabel M.B."/>
            <person name="Klostermeier U.C."/>
            <person name="Beiko R.G."/>
            <person name="Rosenstiel P."/>
            <person name="Hippler M."/>
            <person name="Laroche J."/>
        </authorList>
    </citation>
    <scope>NUCLEOTIDE SEQUENCE [LARGE SCALE GENOMIC DNA]</scope>
    <source>
        <strain evidence="2 3">CCMP1005</strain>
    </source>
</reference>
<evidence type="ECO:0008006" key="4">
    <source>
        <dbReference type="Google" id="ProtNLM"/>
    </source>
</evidence>